<dbReference type="InterPro" id="IPR000814">
    <property type="entry name" value="TBP"/>
</dbReference>
<dbReference type="CDD" id="cd00652">
    <property type="entry name" value="TBP_TLF"/>
    <property type="match status" value="1"/>
</dbReference>
<keyword evidence="3 7" id="KW-0805">Transcription regulation</keyword>
<keyword evidence="2 7" id="KW-0677">Repeat</keyword>
<reference evidence="8" key="1">
    <citation type="journal article" date="2022" name="Nat. Microbiol.">
        <title>Unique mobile elements and scalable gene flow at the prokaryote-eukaryote boundary revealed by circularized Asgard archaea genomes.</title>
        <authorList>
            <person name="Wu F."/>
            <person name="Speth D.R."/>
            <person name="Philosof A."/>
            <person name="Cremiere A."/>
            <person name="Narayanan A."/>
            <person name="Barco R.A."/>
            <person name="Connon S.A."/>
            <person name="Amend J.P."/>
            <person name="Antoshechkin I.A."/>
            <person name="Orphan V.J."/>
        </authorList>
    </citation>
    <scope>NUCLEOTIDE SEQUENCE</scope>
    <source>
        <strain evidence="8">PM71</strain>
    </source>
</reference>
<dbReference type="HAMAP" id="MF_00408">
    <property type="entry name" value="TATA_bind_prot_arch"/>
    <property type="match status" value="1"/>
</dbReference>
<dbReference type="InterPro" id="IPR012295">
    <property type="entry name" value="TBP_dom_sf"/>
</dbReference>
<comment type="caution">
    <text evidence="7">Lacks conserved residue(s) required for the propagation of feature annotation.</text>
</comment>
<dbReference type="GO" id="GO:0006352">
    <property type="term" value="P:DNA-templated transcription initiation"/>
    <property type="evidence" value="ECO:0007669"/>
    <property type="project" value="InterPro"/>
</dbReference>
<evidence type="ECO:0000256" key="1">
    <source>
        <dbReference type="ARBA" id="ARBA00005560"/>
    </source>
</evidence>
<evidence type="ECO:0000256" key="2">
    <source>
        <dbReference type="ARBA" id="ARBA00022737"/>
    </source>
</evidence>
<dbReference type="GO" id="GO:0003700">
    <property type="term" value="F:DNA-binding transcription factor activity"/>
    <property type="evidence" value="ECO:0007669"/>
    <property type="project" value="UniProtKB-UniRule"/>
</dbReference>
<name>A0A9Y1BK84_9ARCH</name>
<dbReference type="AlphaFoldDB" id="A0A9Y1BK84"/>
<dbReference type="Gene3D" id="3.30.310.10">
    <property type="entry name" value="TATA-Binding Protein"/>
    <property type="match status" value="2"/>
</dbReference>
<sequence length="191" mass="21443">MTKLDFGIVIQNVVASINLYCTIDLVNAYQMLIDDDQLFVSYNPETFPGLILKIKKPKISSLVFSSGKLVLTGAKSTDMVNKGVQQMIKILRSVGTEITEEPEIIVQNIVASGHFNNRSINLELASLWLDHSMYEPEQFPGLIYRLAEPKTVLLLFQSGNLVCTGAKTEEQVRQAVENTYNHLDEINAFEF</sequence>
<dbReference type="PANTHER" id="PTHR10126">
    <property type="entry name" value="TATA-BOX BINDING PROTEIN"/>
    <property type="match status" value="1"/>
</dbReference>
<keyword evidence="4 7" id="KW-0238">DNA-binding</keyword>
<proteinExistence type="inferred from homology"/>
<gene>
    <name evidence="7" type="primary">tbp</name>
    <name evidence="8" type="ORF">K9W45_12055</name>
</gene>
<keyword evidence="5 7" id="KW-0804">Transcription</keyword>
<dbReference type="GO" id="GO:0003677">
    <property type="term" value="F:DNA binding"/>
    <property type="evidence" value="ECO:0007669"/>
    <property type="project" value="UniProtKB-KW"/>
</dbReference>
<dbReference type="EMBL" id="CP084166">
    <property type="protein sequence ID" value="UJG40553.1"/>
    <property type="molecule type" value="Genomic_DNA"/>
</dbReference>
<comment type="function">
    <text evidence="6 7">General factor that plays a role in the activation of archaeal genes transcribed by RNA polymerase. Binds specifically to the TATA box promoter element which lies close to the position of transcription initiation.</text>
</comment>
<evidence type="ECO:0000256" key="3">
    <source>
        <dbReference type="ARBA" id="ARBA00023015"/>
    </source>
</evidence>
<dbReference type="FunFam" id="3.30.310.10:FF:000007">
    <property type="entry name" value="TATA-box-binding protein"/>
    <property type="match status" value="1"/>
</dbReference>
<evidence type="ECO:0000313" key="8">
    <source>
        <dbReference type="EMBL" id="UJG40553.1"/>
    </source>
</evidence>
<accession>A0A9Y1BK84</accession>
<dbReference type="Pfam" id="PF00352">
    <property type="entry name" value="TBP"/>
    <property type="match status" value="2"/>
</dbReference>
<protein>
    <recommendedName>
        <fullName evidence="7">TATA-box-binding protein</fullName>
    </recommendedName>
    <alternativeName>
        <fullName evidence="7">Box A-binding protein</fullName>
        <shortName evidence="7">BAP</shortName>
    </alternativeName>
    <alternativeName>
        <fullName evidence="7">TATA sequence-binding protein</fullName>
        <shortName evidence="7">TBP</shortName>
    </alternativeName>
    <alternativeName>
        <fullName evidence="7">TATA-box factor</fullName>
    </alternativeName>
</protein>
<dbReference type="Proteomes" id="UP001201020">
    <property type="component" value="Chromosome"/>
</dbReference>
<evidence type="ECO:0000256" key="7">
    <source>
        <dbReference type="HAMAP-Rule" id="MF_00408"/>
    </source>
</evidence>
<evidence type="ECO:0000256" key="6">
    <source>
        <dbReference type="ARBA" id="ARBA00025680"/>
    </source>
</evidence>
<dbReference type="SUPFAM" id="SSF55945">
    <property type="entry name" value="TATA-box binding protein-like"/>
    <property type="match status" value="2"/>
</dbReference>
<evidence type="ECO:0000256" key="5">
    <source>
        <dbReference type="ARBA" id="ARBA00023163"/>
    </source>
</evidence>
<comment type="similarity">
    <text evidence="1 7">Belongs to the TBP family.</text>
</comment>
<organism evidence="8">
    <name type="scientific">Candidatus Heimdallarchaeum aukensis</name>
    <dbReference type="NCBI Taxonomy" id="2876573"/>
    <lineage>
        <taxon>Archaea</taxon>
        <taxon>Promethearchaeati</taxon>
        <taxon>Candidatus Heimdallarchaeota</taxon>
        <taxon>Candidatus Heimdallarchaeia (ex Rinke et al. 2021) (nom. nud.)</taxon>
        <taxon>Candidatus Heimdallarchaeales</taxon>
        <taxon>Candidatus Heimdallarchaeaceae</taxon>
        <taxon>Candidatus Heimdallarchaeum</taxon>
    </lineage>
</organism>
<dbReference type="PRINTS" id="PR00686">
    <property type="entry name" value="TIFACTORIID"/>
</dbReference>
<evidence type="ECO:0000256" key="4">
    <source>
        <dbReference type="ARBA" id="ARBA00023125"/>
    </source>
</evidence>